<name>A0AAE1FDT8_PETCI</name>
<proteinExistence type="predicted"/>
<comment type="caution">
    <text evidence="1">The sequence shown here is derived from an EMBL/GenBank/DDBJ whole genome shotgun (WGS) entry which is preliminary data.</text>
</comment>
<evidence type="ECO:0000313" key="1">
    <source>
        <dbReference type="EMBL" id="KAK3871550.1"/>
    </source>
</evidence>
<organism evidence="1 2">
    <name type="scientific">Petrolisthes cinctipes</name>
    <name type="common">Flat porcelain crab</name>
    <dbReference type="NCBI Taxonomy" id="88211"/>
    <lineage>
        <taxon>Eukaryota</taxon>
        <taxon>Metazoa</taxon>
        <taxon>Ecdysozoa</taxon>
        <taxon>Arthropoda</taxon>
        <taxon>Crustacea</taxon>
        <taxon>Multicrustacea</taxon>
        <taxon>Malacostraca</taxon>
        <taxon>Eumalacostraca</taxon>
        <taxon>Eucarida</taxon>
        <taxon>Decapoda</taxon>
        <taxon>Pleocyemata</taxon>
        <taxon>Anomura</taxon>
        <taxon>Galatheoidea</taxon>
        <taxon>Porcellanidae</taxon>
        <taxon>Petrolisthes</taxon>
    </lineage>
</organism>
<accession>A0AAE1FDT8</accession>
<sequence length="229" mass="25212">MVVNVEEYMSTTVTFLQGMLVASIVKIQGHLSVQGLINGKNVPSDYPLRTDSKISFNTKKLMSVSVERLTDGPNCLVDGLPLEKLVTLHTPQVITGYKTFGQGVYIEGNLDITSKIIDGVNLDDLNAISLGQIGTSDFKFDVVFKEEVRRYLKDGITVVGDIETTLVNVFNLRKHLLTRHSPGQTFCTEETPIDQTHSPGQTFCTEETPTDQTHSPGQTFCTVIMAVKS</sequence>
<reference evidence="1" key="1">
    <citation type="submission" date="2023-10" db="EMBL/GenBank/DDBJ databases">
        <title>Genome assemblies of two species of porcelain crab, Petrolisthes cinctipes and Petrolisthes manimaculis (Anomura: Porcellanidae).</title>
        <authorList>
            <person name="Angst P."/>
        </authorList>
    </citation>
    <scope>NUCLEOTIDE SEQUENCE</scope>
    <source>
        <strain evidence="1">PB745_01</strain>
        <tissue evidence="1">Gill</tissue>
    </source>
</reference>
<dbReference type="Proteomes" id="UP001286313">
    <property type="component" value="Unassembled WGS sequence"/>
</dbReference>
<evidence type="ECO:0000313" key="2">
    <source>
        <dbReference type="Proteomes" id="UP001286313"/>
    </source>
</evidence>
<dbReference type="EMBL" id="JAWQEG010002498">
    <property type="protein sequence ID" value="KAK3871550.1"/>
    <property type="molecule type" value="Genomic_DNA"/>
</dbReference>
<keyword evidence="2" id="KW-1185">Reference proteome</keyword>
<gene>
    <name evidence="1" type="ORF">Pcinc_023316</name>
</gene>
<protein>
    <submittedName>
        <fullName evidence="1">Uncharacterized protein</fullName>
    </submittedName>
</protein>
<dbReference type="AlphaFoldDB" id="A0AAE1FDT8"/>